<accession>A0A4R3VZ61</accession>
<proteinExistence type="predicted"/>
<protein>
    <submittedName>
        <fullName evidence="1">Uncharacterized protein</fullName>
    </submittedName>
</protein>
<dbReference type="RefSeq" id="WP_132777234.1">
    <property type="nucleotide sequence ID" value="NZ_SMBZ01000011.1"/>
</dbReference>
<evidence type="ECO:0000313" key="2">
    <source>
        <dbReference type="Proteomes" id="UP000295197"/>
    </source>
</evidence>
<comment type="caution">
    <text evidence="1">The sequence shown here is derived from an EMBL/GenBank/DDBJ whole genome shotgun (WGS) entry which is preliminary data.</text>
</comment>
<organism evidence="1 2">
    <name type="scientific">Sphingobacterium alimentarium</name>
    <dbReference type="NCBI Taxonomy" id="797292"/>
    <lineage>
        <taxon>Bacteria</taxon>
        <taxon>Pseudomonadati</taxon>
        <taxon>Bacteroidota</taxon>
        <taxon>Sphingobacteriia</taxon>
        <taxon>Sphingobacteriales</taxon>
        <taxon>Sphingobacteriaceae</taxon>
        <taxon>Sphingobacterium</taxon>
    </lineage>
</organism>
<name>A0A4R3VZ61_9SPHI</name>
<dbReference type="AlphaFoldDB" id="A0A4R3VZ61"/>
<keyword evidence="2" id="KW-1185">Reference proteome</keyword>
<dbReference type="EMBL" id="SMBZ01000011">
    <property type="protein sequence ID" value="TCV17154.1"/>
    <property type="molecule type" value="Genomic_DNA"/>
</dbReference>
<evidence type="ECO:0000313" key="1">
    <source>
        <dbReference type="EMBL" id="TCV17154.1"/>
    </source>
</evidence>
<dbReference type="OrthoDB" id="710787at2"/>
<dbReference type="Proteomes" id="UP000295197">
    <property type="component" value="Unassembled WGS sequence"/>
</dbReference>
<sequence length="106" mass="12353">MNGGWNNRAKNVPSNIDKIISEARVGNCWIYIQSLKAFYTPEELDEQWDTLYKEGNKTNNFSDFKIVTPMYAIRLASQWVNVANAKLQEIIDKSNKYNTDFKVKKK</sequence>
<reference evidence="1 2" key="1">
    <citation type="submission" date="2019-03" db="EMBL/GenBank/DDBJ databases">
        <title>Genomic Encyclopedia of Type Strains, Phase IV (KMG-IV): sequencing the most valuable type-strain genomes for metagenomic binning, comparative biology and taxonomic classification.</title>
        <authorList>
            <person name="Goeker M."/>
        </authorList>
    </citation>
    <scope>NUCLEOTIDE SEQUENCE [LARGE SCALE GENOMIC DNA]</scope>
    <source>
        <strain evidence="1 2">DSM 22362</strain>
    </source>
</reference>
<gene>
    <name evidence="1" type="ORF">EDC17_101173</name>
</gene>